<evidence type="ECO:0000256" key="7">
    <source>
        <dbReference type="ARBA" id="ARBA00022927"/>
    </source>
</evidence>
<evidence type="ECO:0000313" key="12">
    <source>
        <dbReference type="EMBL" id="PHH82845.1"/>
    </source>
</evidence>
<accession>A0A2C5ZLI7</accession>
<evidence type="ECO:0000259" key="11">
    <source>
        <dbReference type="Pfam" id="PF18097"/>
    </source>
</evidence>
<feature type="compositionally biased region" description="Polar residues" evidence="9">
    <location>
        <begin position="252"/>
        <end position="269"/>
    </location>
</feature>
<dbReference type="GO" id="GO:0010008">
    <property type="term" value="C:endosome membrane"/>
    <property type="evidence" value="ECO:0007669"/>
    <property type="project" value="UniProtKB-SubCell"/>
</dbReference>
<feature type="compositionally biased region" description="Polar residues" evidence="9">
    <location>
        <begin position="160"/>
        <end position="175"/>
    </location>
</feature>
<dbReference type="InterPro" id="IPR039431">
    <property type="entry name" value="Vta1/CALS_N"/>
</dbReference>
<evidence type="ECO:0000256" key="6">
    <source>
        <dbReference type="ARBA" id="ARBA00022753"/>
    </source>
</evidence>
<evidence type="ECO:0000256" key="1">
    <source>
        <dbReference type="ARBA" id="ARBA00004481"/>
    </source>
</evidence>
<dbReference type="InterPro" id="IPR041212">
    <property type="entry name" value="Vta1_C"/>
</dbReference>
<evidence type="ECO:0000256" key="9">
    <source>
        <dbReference type="SAM" id="MobiDB-lite"/>
    </source>
</evidence>
<keyword evidence="8" id="KW-0472">Membrane</keyword>
<evidence type="ECO:0000256" key="2">
    <source>
        <dbReference type="ARBA" id="ARBA00004496"/>
    </source>
</evidence>
<sequence>MAELPASLKLPDISRFVNRANQLRTIKPAIAYWCEYHAVNQIVSKSLHNADDEAFAFTRGLIERLESTKAARADDDAIVDNDAGRAYVEQFAEETFARAERTLRANKVTRQTADTFDAAATFFELGREWGTLEGETAQRIRFAKWNAARILRAIREGTDPNETNPAPSEPTTTSLDDAREEQELRPDADVGSGFRPLPVSVQDVPETPGFPYELGGAPLASPKLDQDSVLMPEPTRHVDFGAMGRDVPTPSTPDLSNQAPSAPGTQIPLQPSPHIPTKLPPEFQLPEEAPSDIVLPPVASTAQSPSPQEIIRPQPHPVAPAAPPAPAAVNLRDIGQAQKHAKWAISALNFEDVPTAVNELRNALAALGTR</sequence>
<keyword evidence="13" id="KW-1185">Reference proteome</keyword>
<feature type="region of interest" description="Disordered" evidence="9">
    <location>
        <begin position="243"/>
        <end position="326"/>
    </location>
</feature>
<dbReference type="AlphaFoldDB" id="A0A2C5ZLI7"/>
<name>A0A2C5ZLI7_9HYPO</name>
<dbReference type="InterPro" id="IPR044538">
    <property type="entry name" value="Vta1-like"/>
</dbReference>
<dbReference type="GO" id="GO:0005771">
    <property type="term" value="C:multivesicular body"/>
    <property type="evidence" value="ECO:0007669"/>
    <property type="project" value="TreeGrafter"/>
</dbReference>
<feature type="compositionally biased region" description="Pro residues" evidence="9">
    <location>
        <begin position="314"/>
        <end position="326"/>
    </location>
</feature>
<keyword evidence="5" id="KW-0963">Cytoplasm</keyword>
<dbReference type="PANTHER" id="PTHR46009">
    <property type="entry name" value="VACUOLAR PROTEIN SORTING-ASSOCIATED PROTEIN VTA1 HOMOLOG"/>
    <property type="match status" value="1"/>
</dbReference>
<dbReference type="Proteomes" id="UP000224854">
    <property type="component" value="Unassembled WGS sequence"/>
</dbReference>
<dbReference type="Gene3D" id="1.20.5.420">
    <property type="entry name" value="Immunoglobulin FC, subunit C"/>
    <property type="match status" value="1"/>
</dbReference>
<dbReference type="PANTHER" id="PTHR46009:SF1">
    <property type="entry name" value="VACUOLAR PROTEIN SORTING-ASSOCIATED PROTEIN VTA1 HOMOLOG"/>
    <property type="match status" value="1"/>
</dbReference>
<feature type="domain" description="Vta1/callose synthase N-terminal" evidence="10">
    <location>
        <begin position="12"/>
        <end position="156"/>
    </location>
</feature>
<feature type="domain" description="Vta1 C-terminal" evidence="11">
    <location>
        <begin position="333"/>
        <end position="367"/>
    </location>
</feature>
<organism evidence="12 13">
    <name type="scientific">Ophiocordyceps australis</name>
    <dbReference type="NCBI Taxonomy" id="1399860"/>
    <lineage>
        <taxon>Eukaryota</taxon>
        <taxon>Fungi</taxon>
        <taxon>Dikarya</taxon>
        <taxon>Ascomycota</taxon>
        <taxon>Pezizomycotina</taxon>
        <taxon>Sordariomycetes</taxon>
        <taxon>Hypocreomycetidae</taxon>
        <taxon>Hypocreales</taxon>
        <taxon>Ophiocordycipitaceae</taxon>
        <taxon>Ophiocordyceps</taxon>
    </lineage>
</organism>
<evidence type="ECO:0000259" key="10">
    <source>
        <dbReference type="Pfam" id="PF04652"/>
    </source>
</evidence>
<keyword evidence="6" id="KW-0967">Endosome</keyword>
<evidence type="ECO:0000313" key="13">
    <source>
        <dbReference type="Proteomes" id="UP000224854"/>
    </source>
</evidence>
<dbReference type="GO" id="GO:0015031">
    <property type="term" value="P:protein transport"/>
    <property type="evidence" value="ECO:0007669"/>
    <property type="project" value="UniProtKB-KW"/>
</dbReference>
<dbReference type="InterPro" id="IPR023175">
    <property type="entry name" value="Vta1/CALS_N_sf"/>
</dbReference>
<keyword evidence="7" id="KW-0653">Protein transport</keyword>
<comment type="caution">
    <text evidence="12">The sequence shown here is derived from an EMBL/GenBank/DDBJ whole genome shotgun (WGS) entry which is preliminary data.</text>
</comment>
<protein>
    <recommendedName>
        <fullName evidence="14">Vta1 C-terminal domain-containing protein</fullName>
    </recommendedName>
</protein>
<dbReference type="Pfam" id="PF18097">
    <property type="entry name" value="Vta1_C"/>
    <property type="match status" value="1"/>
</dbReference>
<gene>
    <name evidence="12" type="ORF">CDD82_4578</name>
</gene>
<proteinExistence type="inferred from homology"/>
<evidence type="ECO:0000256" key="3">
    <source>
        <dbReference type="ARBA" id="ARBA00007895"/>
    </source>
</evidence>
<feature type="region of interest" description="Disordered" evidence="9">
    <location>
        <begin position="154"/>
        <end position="196"/>
    </location>
</feature>
<evidence type="ECO:0008006" key="14">
    <source>
        <dbReference type="Google" id="ProtNLM"/>
    </source>
</evidence>
<keyword evidence="4" id="KW-0813">Transport</keyword>
<comment type="similarity">
    <text evidence="3">Belongs to the VTA1 family.</text>
</comment>
<dbReference type="Gene3D" id="1.25.40.270">
    <property type="entry name" value="Vacuolar protein sorting-associated protein vta1"/>
    <property type="match status" value="1"/>
</dbReference>
<dbReference type="Pfam" id="PF04652">
    <property type="entry name" value="Vta1"/>
    <property type="match status" value="1"/>
</dbReference>
<dbReference type="EMBL" id="NJEU01000039">
    <property type="protein sequence ID" value="PHH82845.1"/>
    <property type="molecule type" value="Genomic_DNA"/>
</dbReference>
<reference evidence="12 13" key="1">
    <citation type="submission" date="2017-06" db="EMBL/GenBank/DDBJ databases">
        <title>Ant-infecting Ophiocordyceps genomes reveal a high diversity of potential behavioral manipulation genes and a possible major role for enterotoxins.</title>
        <authorList>
            <person name="De Bekker C."/>
            <person name="Evans H.C."/>
            <person name="Brachmann A."/>
            <person name="Hughes D.P."/>
        </authorList>
    </citation>
    <scope>NUCLEOTIDE SEQUENCE [LARGE SCALE GENOMIC DNA]</scope>
    <source>
        <strain evidence="12 13">1348a</strain>
    </source>
</reference>
<evidence type="ECO:0000256" key="5">
    <source>
        <dbReference type="ARBA" id="ARBA00022490"/>
    </source>
</evidence>
<evidence type="ECO:0000256" key="8">
    <source>
        <dbReference type="ARBA" id="ARBA00023136"/>
    </source>
</evidence>
<dbReference type="GO" id="GO:0032511">
    <property type="term" value="P:late endosome to vacuole transport via multivesicular body sorting pathway"/>
    <property type="evidence" value="ECO:0007669"/>
    <property type="project" value="InterPro"/>
</dbReference>
<dbReference type="OrthoDB" id="391137at2759"/>
<evidence type="ECO:0000256" key="4">
    <source>
        <dbReference type="ARBA" id="ARBA00022448"/>
    </source>
</evidence>
<comment type="subcellular location">
    <subcellularLocation>
        <location evidence="2">Cytoplasm</location>
    </subcellularLocation>
    <subcellularLocation>
        <location evidence="1">Endosome membrane</location>
        <topology evidence="1">Peripheral membrane protein</topology>
    </subcellularLocation>
</comment>